<feature type="region of interest" description="Disordered" evidence="1">
    <location>
        <begin position="70"/>
        <end position="130"/>
    </location>
</feature>
<evidence type="ECO:0000313" key="3">
    <source>
        <dbReference type="Proteomes" id="UP000011682"/>
    </source>
</evidence>
<gene>
    <name evidence="2" type="ORF">D187_002650</name>
</gene>
<protein>
    <submittedName>
        <fullName evidence="2">Uncharacterized protein</fullName>
    </submittedName>
</protein>
<dbReference type="Proteomes" id="UP000011682">
    <property type="component" value="Unassembled WGS sequence"/>
</dbReference>
<feature type="compositionally biased region" description="Polar residues" evidence="1">
    <location>
        <begin position="70"/>
        <end position="80"/>
    </location>
</feature>
<organism evidence="2 3">
    <name type="scientific">Cystobacter fuscus (strain ATCC 25194 / DSM 2262 / NBRC 100088 / M29)</name>
    <dbReference type="NCBI Taxonomy" id="1242864"/>
    <lineage>
        <taxon>Bacteria</taxon>
        <taxon>Pseudomonadati</taxon>
        <taxon>Myxococcota</taxon>
        <taxon>Myxococcia</taxon>
        <taxon>Myxococcales</taxon>
        <taxon>Cystobacterineae</taxon>
        <taxon>Archangiaceae</taxon>
        <taxon>Cystobacter</taxon>
    </lineage>
</organism>
<name>S9P9T6_CYSF2</name>
<feature type="compositionally biased region" description="Polar residues" evidence="1">
    <location>
        <begin position="99"/>
        <end position="109"/>
    </location>
</feature>
<keyword evidence="3" id="KW-1185">Reference proteome</keyword>
<dbReference type="AlphaFoldDB" id="S9P9T6"/>
<evidence type="ECO:0000313" key="2">
    <source>
        <dbReference type="EMBL" id="EPX59906.1"/>
    </source>
</evidence>
<sequence length="130" mass="14785">MQLLFSFTRAPREAEYRYKSSTSSQTVNIDSHGFPFTSCEHREHLKCRNYTNSKKGARCFFGARGTLALQHTPSGPTRQFGSPAVWVRNPHRHPRKPSAESSPATNTNERGARARRNPWPEMSPYGPLRP</sequence>
<comment type="caution">
    <text evidence="2">The sequence shown here is derived from an EMBL/GenBank/DDBJ whole genome shotgun (WGS) entry which is preliminary data.</text>
</comment>
<evidence type="ECO:0000256" key="1">
    <source>
        <dbReference type="SAM" id="MobiDB-lite"/>
    </source>
</evidence>
<proteinExistence type="predicted"/>
<reference evidence="2" key="1">
    <citation type="submission" date="2013-05" db="EMBL/GenBank/DDBJ databases">
        <title>Genome assembly of Cystobacter fuscus DSM 2262.</title>
        <authorList>
            <person name="Sharma G."/>
            <person name="Khatri I."/>
            <person name="Kaur C."/>
            <person name="Mayilraj S."/>
            <person name="Subramanian S."/>
        </authorList>
    </citation>
    <scope>NUCLEOTIDE SEQUENCE [LARGE SCALE GENOMIC DNA]</scope>
    <source>
        <strain evidence="2">DSM 2262</strain>
    </source>
</reference>
<accession>S9P9T6</accession>
<dbReference type="EMBL" id="ANAH02000015">
    <property type="protein sequence ID" value="EPX59906.1"/>
    <property type="molecule type" value="Genomic_DNA"/>
</dbReference>